<dbReference type="RefSeq" id="WP_407030484.1">
    <property type="nucleotide sequence ID" value="NZ_JAQGEF010000004.1"/>
</dbReference>
<proteinExistence type="predicted"/>
<accession>A0ABT4UIX8</accession>
<evidence type="ECO:0008006" key="3">
    <source>
        <dbReference type="Google" id="ProtNLM"/>
    </source>
</evidence>
<dbReference type="EMBL" id="JAQGEF010000004">
    <property type="protein sequence ID" value="MDA3614158.1"/>
    <property type="molecule type" value="Genomic_DNA"/>
</dbReference>
<reference evidence="1 2" key="1">
    <citation type="submission" date="2022-12" db="EMBL/GenBank/DDBJ databases">
        <title>Chitinophagaceae gen. sp. nov., a new member of the family Chitinophagaceae, isolated from soil in a chemical factory.</title>
        <authorList>
            <person name="Ke Z."/>
        </authorList>
    </citation>
    <scope>NUCLEOTIDE SEQUENCE [LARGE SCALE GENOMIC DNA]</scope>
    <source>
        <strain evidence="1 2">LY-5</strain>
    </source>
</reference>
<evidence type="ECO:0000313" key="1">
    <source>
        <dbReference type="EMBL" id="MDA3614158.1"/>
    </source>
</evidence>
<organism evidence="1 2">
    <name type="scientific">Polluticaenibacter yanchengensis</name>
    <dbReference type="NCBI Taxonomy" id="3014562"/>
    <lineage>
        <taxon>Bacteria</taxon>
        <taxon>Pseudomonadati</taxon>
        <taxon>Bacteroidota</taxon>
        <taxon>Chitinophagia</taxon>
        <taxon>Chitinophagales</taxon>
        <taxon>Chitinophagaceae</taxon>
        <taxon>Polluticaenibacter</taxon>
    </lineage>
</organism>
<name>A0ABT4UIX8_9BACT</name>
<dbReference type="Proteomes" id="UP001210231">
    <property type="component" value="Unassembled WGS sequence"/>
</dbReference>
<comment type="caution">
    <text evidence="1">The sequence shown here is derived from an EMBL/GenBank/DDBJ whole genome shotgun (WGS) entry which is preliminary data.</text>
</comment>
<keyword evidence="2" id="KW-1185">Reference proteome</keyword>
<evidence type="ECO:0000313" key="2">
    <source>
        <dbReference type="Proteomes" id="UP001210231"/>
    </source>
</evidence>
<protein>
    <recommendedName>
        <fullName evidence="3">DUF2007 domain-containing protein</fullName>
    </recommendedName>
</protein>
<sequence>MTYSVYKVFTDLNDAETFVEYLKEQNIDAFIAEDDTQMNLIFEEVTQNKKYYLKINQQHFQLVDELLN</sequence>
<gene>
    <name evidence="1" type="ORF">O3P16_05025</name>
</gene>